<dbReference type="SUPFAM" id="SSF53474">
    <property type="entry name" value="alpha/beta-Hydrolases"/>
    <property type="match status" value="1"/>
</dbReference>
<keyword evidence="4" id="KW-1185">Reference proteome</keyword>
<dbReference type="EMBL" id="BSRI01000002">
    <property type="protein sequence ID" value="GLV59121.1"/>
    <property type="molecule type" value="Genomic_DNA"/>
</dbReference>
<dbReference type="InterPro" id="IPR001031">
    <property type="entry name" value="Thioesterase"/>
</dbReference>
<sequence length="203" mass="23296">MVEVCPIQLPGRETRIGEAPINRLADLLPPLVEALNPYLHEPFQIFGHSMGSLIGFELTRELRRRQLPTPTHLFMSGHRAPQTPREETQTWQLPEAEFIQSVKDMGGTPDAVLQNDELMQLLLPTLRADFAINETYHYQPEPPLNIPITVLGGREDKEVKPEELKDWQLQSSYPIDLHIFSGNHFFIHSHQPQLTRLIASHYI</sequence>
<proteinExistence type="inferred from homology"/>
<feature type="domain" description="Thioesterase" evidence="2">
    <location>
        <begin position="1"/>
        <end position="199"/>
    </location>
</feature>
<dbReference type="Pfam" id="PF00975">
    <property type="entry name" value="Thioesterase"/>
    <property type="match status" value="1"/>
</dbReference>
<gene>
    <name evidence="3" type="ORF">KDH_59490</name>
</gene>
<comment type="similarity">
    <text evidence="1">Belongs to the thioesterase family.</text>
</comment>
<dbReference type="PANTHER" id="PTHR11487">
    <property type="entry name" value="THIOESTERASE"/>
    <property type="match status" value="1"/>
</dbReference>
<evidence type="ECO:0000313" key="4">
    <source>
        <dbReference type="Proteomes" id="UP001344906"/>
    </source>
</evidence>
<protein>
    <recommendedName>
        <fullName evidence="2">Thioesterase domain-containing protein</fullName>
    </recommendedName>
</protein>
<name>A0ABQ6FZQ5_9CHLR</name>
<dbReference type="PANTHER" id="PTHR11487:SF0">
    <property type="entry name" value="S-ACYL FATTY ACID SYNTHASE THIOESTERASE, MEDIUM CHAIN"/>
    <property type="match status" value="1"/>
</dbReference>
<comment type="caution">
    <text evidence="3">The sequence shown here is derived from an EMBL/GenBank/DDBJ whole genome shotgun (WGS) entry which is preliminary data.</text>
</comment>
<evidence type="ECO:0000313" key="3">
    <source>
        <dbReference type="EMBL" id="GLV59121.1"/>
    </source>
</evidence>
<organism evidence="3 4">
    <name type="scientific">Dictyobacter halimunensis</name>
    <dbReference type="NCBI Taxonomy" id="3026934"/>
    <lineage>
        <taxon>Bacteria</taxon>
        <taxon>Bacillati</taxon>
        <taxon>Chloroflexota</taxon>
        <taxon>Ktedonobacteria</taxon>
        <taxon>Ktedonobacterales</taxon>
        <taxon>Dictyobacteraceae</taxon>
        <taxon>Dictyobacter</taxon>
    </lineage>
</organism>
<dbReference type="Gene3D" id="3.40.50.1820">
    <property type="entry name" value="alpha/beta hydrolase"/>
    <property type="match status" value="1"/>
</dbReference>
<dbReference type="InterPro" id="IPR012223">
    <property type="entry name" value="TEII"/>
</dbReference>
<dbReference type="InterPro" id="IPR029058">
    <property type="entry name" value="AB_hydrolase_fold"/>
</dbReference>
<evidence type="ECO:0000259" key="2">
    <source>
        <dbReference type="Pfam" id="PF00975"/>
    </source>
</evidence>
<reference evidence="3 4" key="1">
    <citation type="submission" date="2023-02" db="EMBL/GenBank/DDBJ databases">
        <title>Dictyobacter halimunensis sp. nov., a new member of the class Ktedonobacteria from forest soil in a geothermal area.</title>
        <authorList>
            <person name="Rachmania M.K."/>
            <person name="Ningsih F."/>
            <person name="Sakai Y."/>
            <person name="Yabe S."/>
            <person name="Yokota A."/>
            <person name="Sjamsuridzal W."/>
        </authorList>
    </citation>
    <scope>NUCLEOTIDE SEQUENCE [LARGE SCALE GENOMIC DNA]</scope>
    <source>
        <strain evidence="3 4">S3.2.2.5</strain>
    </source>
</reference>
<accession>A0ABQ6FZQ5</accession>
<evidence type="ECO:0000256" key="1">
    <source>
        <dbReference type="ARBA" id="ARBA00007169"/>
    </source>
</evidence>
<dbReference type="Proteomes" id="UP001344906">
    <property type="component" value="Unassembled WGS sequence"/>
</dbReference>